<dbReference type="PANTHER" id="PTHR44533:SF4">
    <property type="entry name" value="DEAD_H RNA HELICASE, PUTATIVE-RELATED"/>
    <property type="match status" value="1"/>
</dbReference>
<dbReference type="GO" id="GO:0004386">
    <property type="term" value="F:helicase activity"/>
    <property type="evidence" value="ECO:0007669"/>
    <property type="project" value="UniProtKB-KW"/>
</dbReference>
<evidence type="ECO:0000256" key="3">
    <source>
        <dbReference type="ARBA" id="ARBA00022806"/>
    </source>
</evidence>
<gene>
    <name evidence="8" type="ORF">GCK32_001433</name>
</gene>
<evidence type="ECO:0000256" key="5">
    <source>
        <dbReference type="SAM" id="MobiDB-lite"/>
    </source>
</evidence>
<dbReference type="GO" id="GO:0005524">
    <property type="term" value="F:ATP binding"/>
    <property type="evidence" value="ECO:0007669"/>
    <property type="project" value="UniProtKB-KW"/>
</dbReference>
<feature type="domain" description="Helicase ATP-binding" evidence="6">
    <location>
        <begin position="752"/>
        <end position="886"/>
    </location>
</feature>
<feature type="domain" description="Helicase C-terminal" evidence="7">
    <location>
        <begin position="1160"/>
        <end position="1338"/>
    </location>
</feature>
<evidence type="ECO:0008006" key="10">
    <source>
        <dbReference type="Google" id="ProtNLM"/>
    </source>
</evidence>
<proteinExistence type="predicted"/>
<dbReference type="InterPro" id="IPR052431">
    <property type="entry name" value="SKI2_subfamily_helicases"/>
</dbReference>
<protein>
    <recommendedName>
        <fullName evidence="10">DEAD/DEAH box helicase</fullName>
    </recommendedName>
</protein>
<dbReference type="Pfam" id="PF00270">
    <property type="entry name" value="DEAD"/>
    <property type="match status" value="1"/>
</dbReference>
<name>A0AAN8FZ18_TRICO</name>
<dbReference type="InterPro" id="IPR014001">
    <property type="entry name" value="Helicase_ATP-bd"/>
</dbReference>
<dbReference type="PROSITE" id="PS51192">
    <property type="entry name" value="HELICASE_ATP_BIND_1"/>
    <property type="match status" value="1"/>
</dbReference>
<reference evidence="8 9" key="1">
    <citation type="submission" date="2019-10" db="EMBL/GenBank/DDBJ databases">
        <title>Assembly and Annotation for the nematode Trichostrongylus colubriformis.</title>
        <authorList>
            <person name="Martin J."/>
        </authorList>
    </citation>
    <scope>NUCLEOTIDE SEQUENCE [LARGE SCALE GENOMIC DNA]</scope>
    <source>
        <strain evidence="8">G859</strain>
        <tissue evidence="8">Whole worm</tissue>
    </source>
</reference>
<dbReference type="SMART" id="SM00490">
    <property type="entry name" value="HELICc"/>
    <property type="match status" value="1"/>
</dbReference>
<dbReference type="Pfam" id="PF23002">
    <property type="entry name" value="PIN-like_DDX60"/>
    <property type="match status" value="1"/>
</dbReference>
<evidence type="ECO:0000256" key="2">
    <source>
        <dbReference type="ARBA" id="ARBA00022801"/>
    </source>
</evidence>
<dbReference type="Pfam" id="PF26076">
    <property type="entry name" value="WHD_DDX60"/>
    <property type="match status" value="1"/>
</dbReference>
<dbReference type="GO" id="GO:0005737">
    <property type="term" value="C:cytoplasm"/>
    <property type="evidence" value="ECO:0007669"/>
    <property type="project" value="TreeGrafter"/>
</dbReference>
<dbReference type="GO" id="GO:0016787">
    <property type="term" value="F:hydrolase activity"/>
    <property type="evidence" value="ECO:0007669"/>
    <property type="project" value="UniProtKB-KW"/>
</dbReference>
<feature type="region of interest" description="Disordered" evidence="5">
    <location>
        <begin position="536"/>
        <end position="575"/>
    </location>
</feature>
<dbReference type="Pfam" id="PF00271">
    <property type="entry name" value="Helicase_C"/>
    <property type="match status" value="1"/>
</dbReference>
<dbReference type="SUPFAM" id="SSF52540">
    <property type="entry name" value="P-loop containing nucleoside triphosphate hydrolases"/>
    <property type="match status" value="1"/>
</dbReference>
<evidence type="ECO:0000313" key="8">
    <source>
        <dbReference type="EMBL" id="KAK5986970.1"/>
    </source>
</evidence>
<evidence type="ECO:0000256" key="4">
    <source>
        <dbReference type="ARBA" id="ARBA00022840"/>
    </source>
</evidence>
<comment type="caution">
    <text evidence="8">The sequence shown here is derived from an EMBL/GenBank/DDBJ whole genome shotgun (WGS) entry which is preliminary data.</text>
</comment>
<organism evidence="8 9">
    <name type="scientific">Trichostrongylus colubriformis</name>
    <name type="common">Black scour worm</name>
    <dbReference type="NCBI Taxonomy" id="6319"/>
    <lineage>
        <taxon>Eukaryota</taxon>
        <taxon>Metazoa</taxon>
        <taxon>Ecdysozoa</taxon>
        <taxon>Nematoda</taxon>
        <taxon>Chromadorea</taxon>
        <taxon>Rhabditida</taxon>
        <taxon>Rhabditina</taxon>
        <taxon>Rhabditomorpha</taxon>
        <taxon>Strongyloidea</taxon>
        <taxon>Trichostrongylidae</taxon>
        <taxon>Trichostrongylus</taxon>
    </lineage>
</organism>
<dbReference type="GO" id="GO:0003676">
    <property type="term" value="F:nucleic acid binding"/>
    <property type="evidence" value="ECO:0007669"/>
    <property type="project" value="InterPro"/>
</dbReference>
<evidence type="ECO:0000259" key="7">
    <source>
        <dbReference type="PROSITE" id="PS51194"/>
    </source>
</evidence>
<dbReference type="SMART" id="SM00487">
    <property type="entry name" value="DEXDc"/>
    <property type="match status" value="1"/>
</dbReference>
<dbReference type="Proteomes" id="UP001331761">
    <property type="component" value="Unassembled WGS sequence"/>
</dbReference>
<evidence type="ECO:0000313" key="9">
    <source>
        <dbReference type="Proteomes" id="UP001331761"/>
    </source>
</evidence>
<feature type="compositionally biased region" description="Basic and acidic residues" evidence="5">
    <location>
        <begin position="566"/>
        <end position="575"/>
    </location>
</feature>
<dbReference type="InterPro" id="IPR059032">
    <property type="entry name" value="WHD_DDX60"/>
</dbReference>
<keyword evidence="9" id="KW-1185">Reference proteome</keyword>
<dbReference type="Gene3D" id="3.40.50.300">
    <property type="entry name" value="P-loop containing nucleotide triphosphate hydrolases"/>
    <property type="match status" value="3"/>
</dbReference>
<feature type="non-terminal residue" evidence="8">
    <location>
        <position position="1"/>
    </location>
</feature>
<keyword evidence="3" id="KW-0347">Helicase</keyword>
<dbReference type="InterPro" id="IPR001650">
    <property type="entry name" value="Helicase_C-like"/>
</dbReference>
<dbReference type="InterPro" id="IPR011545">
    <property type="entry name" value="DEAD/DEAH_box_helicase_dom"/>
</dbReference>
<evidence type="ECO:0000256" key="1">
    <source>
        <dbReference type="ARBA" id="ARBA00022741"/>
    </source>
</evidence>
<accession>A0AAN8FZ18</accession>
<dbReference type="InterPro" id="IPR027417">
    <property type="entry name" value="P-loop_NTPase"/>
</dbReference>
<keyword evidence="4" id="KW-0067">ATP-binding</keyword>
<feature type="region of interest" description="Disordered" evidence="5">
    <location>
        <begin position="1140"/>
        <end position="1177"/>
    </location>
</feature>
<dbReference type="EMBL" id="WIXE01000023">
    <property type="protein sequence ID" value="KAK5986970.1"/>
    <property type="molecule type" value="Genomic_DNA"/>
</dbReference>
<keyword evidence="2" id="KW-0378">Hydrolase</keyword>
<dbReference type="PANTHER" id="PTHR44533">
    <property type="entry name" value="DEAD/H RNA HELICASE, PUTATIVE-RELATED"/>
    <property type="match status" value="1"/>
</dbReference>
<evidence type="ECO:0000259" key="6">
    <source>
        <dbReference type="PROSITE" id="PS51192"/>
    </source>
</evidence>
<dbReference type="InterPro" id="IPR055124">
    <property type="entry name" value="PIN-like_DDX60"/>
</dbReference>
<sequence>VSGSVFTYSILANSMSGNWDDTDSDADVVVVEKPVILPRARQPSIAKSLEKAVILESSVAGSVKESDASSDDDSESVGSVASEEFLDTADEILVLDFDTTTSMKKMISQFSCDYRNIISEFADVEIFIISLDSLIVECLAHSYHDWTLAGQSIVLTTQIDKFLQQFVNFGGKFKLVVFTDFAAQFARDTTLSFARATAIAHVSAGPFAKDLLYFTSPIDPDWGRLLQDLTPSFLMTSTDNVTREACAQEDLDISPQLEIIVLDALSQAVPVVVLTSVVVNFSSVSAYYIEPRLCVKYNWESFTAAHWECNTLVTDKRGSSRVYLPEKEGAKRGLDVIRDRRLLLTTATSYLEKLNYSTVKFSFSDFWDGRMVIGIFDAICATDPVLPYRIQEDFARLHTAASLKLPIPTDTSEKLLDPLPEADNPLTSLPLMYPVKSPLLDKFIPEMKTAHSEKIIEDAQRIDHVALLQEKMSWKLRPIEEDFTKAEVITDEWQRKRANKARQYMSRWYEMFANTLEGRGSNLLVDFSRVPKGFAQAVPDPSAENAARKGGKAWSGQKGGGGGKKGAKEPPKSKKDLILEANKKAKDVKLIESEKNKIKFASQQGKKAVVFLERTYGTLELPESKALCAFEVLVRVGRDLLGRLTGPENLENRRCEAVPFVGWLKDCYVNHWAHLDSKQKEQVIDLWAALGFEVPPGMKASAEAKMKRLDLGMNMVYYQLEYGGELIDIQSDPKKDDRVTGFSPDAWQRRMLDSVDRGNSAVIVAPTSAGKTFVSYYCIEKVLRNSDDDVVVYVSPSKALINQVLVTVPESLEALMLSTNPKVQAFVSHIKYVVFDEVHSIGASPEAHIWEHLLLLIQCPFLALSATIGNAAKLHAWLDSAEQYKTNKKRKVELIVYQERYSELELSIVRVPKPQPIESMINAEDGVDEVAEAPPTEQIEGSILQQFMPYGLFMPEKIRMFGIPDDQQLTARQVLQLYNTMAEVDEKTKKEFEPCHYYGYKAAEPFWLSRASLRKLESDLKKRLLQWLAEDEEKMKKVIAILSRPIDEQLQHRAVPFNKSKLALDNIVRLVDEMKEKNMLPAMCFNDDRNVCESLAIRLAEELEARETAFMNSAEFKTKYAIKDEDKYLKLAKRKRDLEEKKKAAKRVKGGKDDDDDKDNKNDDGPPAEEESDPFAAQRARLKQVLSRFRLRGRGEEDPDVYEKMVDRMKKGSRGRESTRILLRLFERGIGYHHGALNNAEKGAVEVLYRSGHLAIIFTTSTLALGVNMPCKTVLFGVDTPFLTPLLFRQMSGRAGRRGFDHSGNVCFMSVPTSKMRRLLTASLSTLQGNPPFSTSFILRALAYVHHKDILTDDRSTTISTFAQRAKSVLSLLQNSFSLFTRPEAANGTLQRQLRMYTAFSIQLLRHMQLLDENCCAKNLAGFAASLAEVNAEPGNLIFIHLLQRGAFHLMIKQSGDKMKTKLKMITVLANLFVRHRLPHWLQMADKSSYPPETRNLIFLADLPNEMLTLVNEYNKVAISLYHKFMAAASKDHKLLAPEFANGRQDTSGLFITEDLVSPVFDGYSHDATFLPVIDFNQRDHRGRKIQYNAFAVAFYMHESRQKLHTMNCIHVNEMWYLLHDFIRIIQRLAEGLEAVARQQDPVAELLREIHTEYYSKFCSAFGMKSKNF</sequence>
<dbReference type="PROSITE" id="PS51194">
    <property type="entry name" value="HELICASE_CTER"/>
    <property type="match status" value="1"/>
</dbReference>
<keyword evidence="1" id="KW-0547">Nucleotide-binding</keyword>